<evidence type="ECO:0000256" key="2">
    <source>
        <dbReference type="ARBA" id="ARBA00022837"/>
    </source>
</evidence>
<dbReference type="RefSeq" id="WP_272182470.1">
    <property type="nucleotide sequence ID" value="NZ_JAQOMS010000002.1"/>
</dbReference>
<dbReference type="Proteomes" id="UP001528411">
    <property type="component" value="Unassembled WGS sequence"/>
</dbReference>
<keyword evidence="1" id="KW-0732">Signal</keyword>
<feature type="compositionally biased region" description="Acidic residues" evidence="3">
    <location>
        <begin position="841"/>
        <end position="859"/>
    </location>
</feature>
<evidence type="ECO:0000313" key="4">
    <source>
        <dbReference type="EMBL" id="MDC2887517.1"/>
    </source>
</evidence>
<dbReference type="SUPFAM" id="SSF103647">
    <property type="entry name" value="TSP type-3 repeat"/>
    <property type="match status" value="3"/>
</dbReference>
<dbReference type="Pfam" id="PF02412">
    <property type="entry name" value="TSP_3"/>
    <property type="match status" value="8"/>
</dbReference>
<keyword evidence="2" id="KW-0106">Calcium</keyword>
<feature type="compositionally biased region" description="Acidic residues" evidence="3">
    <location>
        <begin position="137"/>
        <end position="154"/>
    </location>
</feature>
<dbReference type="PROSITE" id="PS51234">
    <property type="entry name" value="TSP3"/>
    <property type="match status" value="1"/>
</dbReference>
<feature type="region of interest" description="Disordered" evidence="3">
    <location>
        <begin position="132"/>
        <end position="154"/>
    </location>
</feature>
<feature type="region of interest" description="Disordered" evidence="3">
    <location>
        <begin position="1538"/>
        <end position="1566"/>
    </location>
</feature>
<dbReference type="Gene3D" id="4.10.1080.10">
    <property type="entry name" value="TSP type-3 repeat"/>
    <property type="match status" value="6"/>
</dbReference>
<dbReference type="InterPro" id="IPR003367">
    <property type="entry name" value="Thrombospondin_3-like_rpt"/>
</dbReference>
<feature type="compositionally biased region" description="Acidic residues" evidence="3">
    <location>
        <begin position="1545"/>
        <end position="1564"/>
    </location>
</feature>
<comment type="caution">
    <text evidence="4">The sequence shown here is derived from an EMBL/GenBank/DDBJ whole genome shotgun (WGS) entry which is preliminary data.</text>
</comment>
<feature type="region of interest" description="Disordered" evidence="3">
    <location>
        <begin position="1311"/>
        <end position="1332"/>
    </location>
</feature>
<dbReference type="InterPro" id="IPR028974">
    <property type="entry name" value="TSP_type-3_rpt"/>
</dbReference>
<name>A0ABT5F7I9_9GAMM</name>
<evidence type="ECO:0000313" key="5">
    <source>
        <dbReference type="Proteomes" id="UP001528411"/>
    </source>
</evidence>
<reference evidence="4 5" key="1">
    <citation type="submission" date="2023-01" db="EMBL/GenBank/DDBJ databases">
        <title>Psychrosphaera sp. nov., isolated from marine algae.</title>
        <authorList>
            <person name="Bayburt H."/>
            <person name="Choi B.J."/>
            <person name="Kim J.M."/>
            <person name="Choi D.G."/>
            <person name="Jeon C.O."/>
        </authorList>
    </citation>
    <scope>NUCLEOTIDE SEQUENCE [LARGE SCALE GENOMIC DNA]</scope>
    <source>
        <strain evidence="4 5">G1-22</strain>
    </source>
</reference>
<feature type="region of interest" description="Disordered" evidence="3">
    <location>
        <begin position="834"/>
        <end position="861"/>
    </location>
</feature>
<dbReference type="PANTHER" id="PTHR10199">
    <property type="entry name" value="THROMBOSPONDIN"/>
    <property type="match status" value="1"/>
</dbReference>
<accession>A0ABT5F7I9</accession>
<gene>
    <name evidence="4" type="ORF">PN838_00010</name>
</gene>
<feature type="compositionally biased region" description="Acidic residues" evidence="3">
    <location>
        <begin position="1322"/>
        <end position="1332"/>
    </location>
</feature>
<feature type="compositionally biased region" description="Acidic residues" evidence="3">
    <location>
        <begin position="618"/>
        <end position="628"/>
    </location>
</feature>
<sequence length="2054" mass="228446">MDYDDNCIAVMNDGQEDADDNGLGDACDIAVSDISGLWHGKGQESFSDISSDMTCDMSGMIYPMGGLGKIEMEGNQFFVFDANVNDDRDDDMYGMEGMEGIEGNMGGHMIAYGVLAEDGSYMWYEMKDDMKPNNAEGTDDGMSENIAEDGTDDTGSEQMAPMFRMYMGQYDELSDTMMHSDVVEDTEKGCVVTTTMSIERPDMSVNEETAFMAGLSWFEGEDYGDHMWFDYGRIMDASDTVDEISYVYDFETADWVEEMDPEVEFVITDLGITENTNTLMVVGYGDNGDTATLSNGLDTFTVDLIGLDIAGQRIEDYVLGSYEWHLGDGMPMFSDGAMSFIAEINQSGDAQYRFWCDSGGGLSDWFPELNCENVIIVDWVLDAESSNGAQLPVAAMSIDDVINNANETTDMPVQVWLGDNQFVEVWSDDGTFAGGNLEVKYHSGMNAEAGPVAVSNGLELTMMGDVAVYTFVLPDGIDMPEQMMFLFEESTLESTDDMTNTYLRMGYVVDGMGVEQVMLFNDVAKDDVLMHFAPMKPVSDKDYDGWDDDMDNCPEHYNPQQHDQDGNGIGDLCDFNYQNKDYDQDGWLDGEDNCPVVKNEDQLDVDENGVGDACEINGEADTDGDGIEDYMDSDIDGDGVMNDEDMDIYNPWIGKMVDEPDFDEDGIPDYMDDDIDNDGVLNEDDADDYDDMVWDRRQFTDLDGDGVMDYDDNCIAVMNDGQEDADDNGLGDACDIAVSDISGLWHGKGQESFSDISSDMTCDMSGMIYPMGGLGKIEMEGNQFFVFDANVNDDRDDDMYGMEGIEGNMGSHMIAYGVLAEDGSYMWYEMKDDMEPNNAEGTDDGMSENTAEDGTDDTGSEQMAPMFRMYMGQYDELSDTMMHSDVVEDTEKGCVVTTTMSIERPDMSVNEETAFMAGLSWFEGEDYGDHMWFDYGRIMDASDTVDEISYVYDFETADWVEEMDPEVEFVITDLGITENTNTLMVVGYGDNGDTATLSNGLDTFTVDLMGLDIAGQRIEDYVLGSYEWHLGDGMPMFSDGAMSFIAEINQSGDAQYRFWCDSGGGLSDWFPELNCENVVIVDWVLDAESSNGAQLPVAAMSIDDVINNANETTDMPVQVWLGDDQFVEVWSDDGTFAGGNLEVKYHSGMNAEAGPVAVSNGLELTMMGDVAVYTFVLPDGIDMPEQMMFLFEESTLESTDDMTNTYLRMGYVVDGMGVEQVMLFNDVAKDDVLMHFAPMKPVSDKDYDGWDDDMDNCPEHYNPQQHDQDGNGIGDLCDFNYQNKDYDQDGWLDGEDNCPVVKNEDQLDVDENGVGDACEINGEADTDGDGIEDYMDSDIDGDGVMNDEDMDIYNPWIGKMVDEPDFDEDGIPDYMDDDIDNDGVLNEDDADDYDDMVWDRRQFTDLDGDGVMDYDDNCIAVMNDGQEDADDNGLGDACDIAVSDISGLWHGKGQESFSDISSDMTCDMSGMIYPMGGLGKIEMEGNQFFVFDANINDDRDDDMYGMEGIEGNMGGHMIAYGVLAEDGSYMWYEMKDDMEPNNAEGTDDGMSENTAEDGTDDTGSDEMAPMFRMYMGQYDELSDTMMHSDVVQDTEKGCVVTTTMSIERPDMSVNEETAFMAGLSWFDSFNYIEGKDFEYGTIIDAVDQSAETMYRFNLAAQSWLEHTESYMQEFIINDSGVMQALGNLTFDGYGSEGHTAMLNVDGSQLNIDLQAIDLSGMQISHYLHHDYKAAFTNETFSDDAIGYIANVENVDGTYRFWCDQNMDMIDSLDLECANAIVLKWQENEFEEVIPVIATSIDDIIANKMLDDENDGFKLYLEGDMFAEFWSDDGTIMGDNLTVTIFKHGYNDHGDMEKLLLGEGLVLFSNMGGFDIFVLELPDHLQMMRNSDMFLFVENVIESDGKTVLRQGHYESGTENEMQILFNTEATADILLSFNIDHGPDMNSDMDLDGIVDYMDNCVAYANEDQMDSDGNGVGDMCQDVDFDNDGVDNSTDNCSDVFNPNQEDFNLDGLGDACSDFDSDGYTDEKEIIDGTDPEDEFSFPIPLNLILKS</sequence>
<organism evidence="4 5">
    <name type="scientific">Psychrosphaera algicola</name>
    <dbReference type="NCBI Taxonomy" id="3023714"/>
    <lineage>
        <taxon>Bacteria</taxon>
        <taxon>Pseudomonadati</taxon>
        <taxon>Pseudomonadota</taxon>
        <taxon>Gammaproteobacteria</taxon>
        <taxon>Alteromonadales</taxon>
        <taxon>Pseudoalteromonadaceae</taxon>
        <taxon>Psychrosphaera</taxon>
    </lineage>
</organism>
<protein>
    <submittedName>
        <fullName evidence="4">Thrombospondin type 3 repeat-containing protein</fullName>
    </submittedName>
</protein>
<feature type="region of interest" description="Disordered" evidence="3">
    <location>
        <begin position="607"/>
        <end position="628"/>
    </location>
</feature>
<dbReference type="EMBL" id="JAQOMS010000002">
    <property type="protein sequence ID" value="MDC2887517.1"/>
    <property type="molecule type" value="Genomic_DNA"/>
</dbReference>
<keyword evidence="5" id="KW-1185">Reference proteome</keyword>
<evidence type="ECO:0000256" key="3">
    <source>
        <dbReference type="SAM" id="MobiDB-lite"/>
    </source>
</evidence>
<evidence type="ECO:0000256" key="1">
    <source>
        <dbReference type="ARBA" id="ARBA00022729"/>
    </source>
</evidence>
<proteinExistence type="predicted"/>
<dbReference type="InterPro" id="IPR017897">
    <property type="entry name" value="Thrombospondin_3_rpt"/>
</dbReference>